<evidence type="ECO:0000256" key="1">
    <source>
        <dbReference type="ARBA" id="ARBA00022676"/>
    </source>
</evidence>
<keyword evidence="2" id="KW-0808">Transferase</keyword>
<evidence type="ECO:0000313" key="9">
    <source>
        <dbReference type="Proteomes" id="UP000036700"/>
    </source>
</evidence>
<gene>
    <name evidence="8" type="ORF">ABW99_12655</name>
</gene>
<dbReference type="RefSeq" id="WP_047214826.1">
    <property type="nucleotide sequence ID" value="NZ_CP011568.3"/>
</dbReference>
<dbReference type="NCBIfam" id="TIGR03837">
    <property type="entry name" value="efp_Arg_rhamno"/>
    <property type="match status" value="1"/>
</dbReference>
<sequence>MRLRCDIFCTVVDNYGDIGVCWRLARQLAAEHGWAVRLWVDDLASFARLRPEIDAQAARQSLDGVDVRHWPTPWPAPPAAEMPAEVVIEAFACDIPQAYLQAMAEYRPAPVWLNMEYLSAEDWVDGCHLQRSPHPRLPLTKIFFFPGFSAATGGLLREHDLLGRRDAFLAQGQAQRDFWKNLCLPQPEPQTLIVSLFAYENPVLPALLAAWRDGPRPVTCLIPQGRISPQAAAFVGKPSLGPGESARQGALTMHGVPFLPQDRYDELLWACDFNFVRGEDSFVRAQWAAKPMAWHIYPQSDAAHALKLDAFLRRYCAALPASAGAALQRFWHNWNGFDASPQASAIAATWGELAQAMPALSAHARAWAQHLARHEDFASALVQVCKNQLK</sequence>
<evidence type="ECO:0000256" key="3">
    <source>
        <dbReference type="ARBA" id="ARBA00024303"/>
    </source>
</evidence>
<dbReference type="PIRSF" id="PIRSF015557">
    <property type="entry name" value="UCP015557"/>
    <property type="match status" value="1"/>
</dbReference>
<dbReference type="InterPro" id="IPR016633">
    <property type="entry name" value="EarP"/>
</dbReference>
<comment type="catalytic activity">
    <reaction evidence="7">
        <text>dTDP-beta-L-rhamnose + L-arginyl-[protein] = N(omega)-(alpha-L-rhamnosyl)-L-arginyl-[protein] + dTDP + H(+)</text>
        <dbReference type="Rhea" id="RHEA:66692"/>
        <dbReference type="Rhea" id="RHEA-COMP:10532"/>
        <dbReference type="Rhea" id="RHEA-COMP:17096"/>
        <dbReference type="ChEBI" id="CHEBI:15378"/>
        <dbReference type="ChEBI" id="CHEBI:29965"/>
        <dbReference type="ChEBI" id="CHEBI:57510"/>
        <dbReference type="ChEBI" id="CHEBI:58369"/>
        <dbReference type="ChEBI" id="CHEBI:167445"/>
    </reaction>
    <physiologicalReaction direction="left-to-right" evidence="7">
        <dbReference type="Rhea" id="RHEA:66693"/>
    </physiologicalReaction>
</comment>
<accession>A0A0G3ESE5</accession>
<name>A0A0G3ESE5_9BURK</name>
<evidence type="ECO:0000256" key="4">
    <source>
        <dbReference type="ARBA" id="ARBA00024346"/>
    </source>
</evidence>
<evidence type="ECO:0000256" key="5">
    <source>
        <dbReference type="ARBA" id="ARBA00024416"/>
    </source>
</evidence>
<dbReference type="PATRIC" id="fig|445709.3.peg.2687"/>
<evidence type="ECO:0000313" key="8">
    <source>
        <dbReference type="EMBL" id="AKJ68929.1"/>
    </source>
</evidence>
<dbReference type="Proteomes" id="UP000036700">
    <property type="component" value="Chromosome"/>
</dbReference>
<dbReference type="STRING" id="445709.ABW99_12655"/>
<organism evidence="8 9">
    <name type="scientific">Pandoraea thiooxydans</name>
    <dbReference type="NCBI Taxonomy" id="445709"/>
    <lineage>
        <taxon>Bacteria</taxon>
        <taxon>Pseudomonadati</taxon>
        <taxon>Pseudomonadota</taxon>
        <taxon>Betaproteobacteria</taxon>
        <taxon>Burkholderiales</taxon>
        <taxon>Burkholderiaceae</taxon>
        <taxon>Pandoraea</taxon>
    </lineage>
</organism>
<keyword evidence="1" id="KW-0328">Glycosyltransferase</keyword>
<dbReference type="EMBL" id="CP011568">
    <property type="protein sequence ID" value="AKJ68929.1"/>
    <property type="molecule type" value="Genomic_DNA"/>
</dbReference>
<reference evidence="9" key="1">
    <citation type="submission" date="2015-06" db="EMBL/GenBank/DDBJ databases">
        <authorList>
            <person name="Lim Y.L."/>
            <person name="Ee R."/>
            <person name="Yong D."/>
            <person name="How K.Y."/>
            <person name="Yin W.F."/>
            <person name="Chan K.G."/>
        </authorList>
    </citation>
    <scope>NUCLEOTIDE SEQUENCE [LARGE SCALE GENOMIC DNA]</scope>
    <source>
        <strain evidence="9">DSM 25325</strain>
    </source>
</reference>
<evidence type="ECO:0000256" key="2">
    <source>
        <dbReference type="ARBA" id="ARBA00022679"/>
    </source>
</evidence>
<dbReference type="KEGG" id="ptx:ABW99_12655"/>
<dbReference type="OrthoDB" id="209085at2"/>
<evidence type="ECO:0000256" key="7">
    <source>
        <dbReference type="ARBA" id="ARBA00048472"/>
    </source>
</evidence>
<keyword evidence="9" id="KW-1185">Reference proteome</keyword>
<comment type="similarity">
    <text evidence="4">Belongs to the glycosyltransferase 104 family.</text>
</comment>
<dbReference type="AlphaFoldDB" id="A0A0G3ESE5"/>
<evidence type="ECO:0000256" key="6">
    <source>
        <dbReference type="ARBA" id="ARBA00030025"/>
    </source>
</evidence>
<protein>
    <recommendedName>
        <fullName evidence="5">Protein-arginine rhamnosyltransferase</fullName>
    </recommendedName>
    <alternativeName>
        <fullName evidence="6">EF-P arginine rhamnosyltransferase</fullName>
    </alternativeName>
</protein>
<dbReference type="Pfam" id="PF10093">
    <property type="entry name" value="EarP"/>
    <property type="match status" value="1"/>
</dbReference>
<proteinExistence type="inferred from homology"/>
<comment type="function">
    <text evidence="3">Protein-arginine rhamnosyltransferase that catalyzes the transfer of a single rhamnose to elongation factor P (EF-P) on 'Lys-32', a modification required for EF-P-dependent rescue of polyproline stalled ribosomes.</text>
</comment>
<dbReference type="GO" id="GO:0106361">
    <property type="term" value="F:protein-arginine rhamnosyltransferase activity"/>
    <property type="evidence" value="ECO:0007669"/>
    <property type="project" value="InterPro"/>
</dbReference>